<evidence type="ECO:0000313" key="7">
    <source>
        <dbReference type="Ensembl" id="ENSOANP00000041825.1"/>
    </source>
</evidence>
<dbReference type="Pfam" id="PF00059">
    <property type="entry name" value="Lectin_C"/>
    <property type="match status" value="1"/>
</dbReference>
<dbReference type="PANTHER" id="PTHR46490:SF1">
    <property type="entry name" value="C-TYPE LECTIN DOMAIN FAMILY 1 MEMBER A"/>
    <property type="match status" value="1"/>
</dbReference>
<dbReference type="GeneTree" id="ENSGT00940000156296"/>
<reference evidence="7" key="2">
    <citation type="submission" date="2025-08" db="UniProtKB">
        <authorList>
            <consortium name="Ensembl"/>
        </authorList>
    </citation>
    <scope>IDENTIFICATION</scope>
    <source>
        <strain evidence="7">Glennie</strain>
    </source>
</reference>
<dbReference type="InterPro" id="IPR033992">
    <property type="entry name" value="NKR-like_CTLD"/>
</dbReference>
<gene>
    <name evidence="7" type="primary">LOC100681180</name>
</gene>
<dbReference type="SMART" id="SM00034">
    <property type="entry name" value="CLECT"/>
    <property type="match status" value="1"/>
</dbReference>
<keyword evidence="2" id="KW-0430">Lectin</keyword>
<dbReference type="PROSITE" id="PS50041">
    <property type="entry name" value="C_TYPE_LECTIN_2"/>
    <property type="match status" value="1"/>
</dbReference>
<dbReference type="GO" id="GO:0030246">
    <property type="term" value="F:carbohydrate binding"/>
    <property type="evidence" value="ECO:0007669"/>
    <property type="project" value="UniProtKB-KW"/>
</dbReference>
<feature type="domain" description="C-type lectin" evidence="6">
    <location>
        <begin position="193"/>
        <end position="301"/>
    </location>
</feature>
<proteinExistence type="predicted"/>
<keyword evidence="5" id="KW-0472">Membrane</keyword>
<dbReference type="Proteomes" id="UP000002279">
    <property type="component" value="Chromosome 17"/>
</dbReference>
<dbReference type="CDD" id="cd03593">
    <property type="entry name" value="CLECT_NK_receptors_like"/>
    <property type="match status" value="1"/>
</dbReference>
<dbReference type="GO" id="GO:0005886">
    <property type="term" value="C:plasma membrane"/>
    <property type="evidence" value="ECO:0000318"/>
    <property type="project" value="GO_Central"/>
</dbReference>
<dbReference type="InterPro" id="IPR052309">
    <property type="entry name" value="C-type_Lectin_Domain_Fam1"/>
</dbReference>
<sequence>MEVLQIISQFLQDLRWAERNFRLAHQDWVPEAEERALAVPDQHPQPEGLQDSVTDAEAKENAVTYVAMKANGPIEMLNKQSLENDSNKDLETNEYAIIYEEMKPNDGSKKWNELKAGNGVNEQERNQVEMTIHTVAELQTREAAGKTKNQAMSSWQLTVMMLVILSFIFLVTSIVLGSLGTYRSLHTGSCYQYGEKYYRVFQQLKTWNDSRDFCIARNSTLLHVENMEELEFIQTKLQEFSWIGLTRQRPTSPWMWVNGSALSSALNILEPNQKLENSCGILSNDSLQAKACQDISHFVCEKKSCAFALE</sequence>
<feature type="transmembrane region" description="Helical" evidence="5">
    <location>
        <begin position="155"/>
        <end position="176"/>
    </location>
</feature>
<keyword evidence="5" id="KW-0812">Transmembrane</keyword>
<dbReference type="Ensembl" id="ENSOANT00000076055.1">
    <property type="protein sequence ID" value="ENSOANP00000041825.1"/>
    <property type="gene ID" value="ENSOANG00000049419.1"/>
</dbReference>
<dbReference type="GO" id="GO:0004888">
    <property type="term" value="F:transmembrane signaling receptor activity"/>
    <property type="evidence" value="ECO:0000318"/>
    <property type="project" value="GO_Central"/>
</dbReference>
<accession>A0A6I8NM63</accession>
<comment type="subcellular location">
    <subcellularLocation>
        <location evidence="1">Membrane</location>
        <topology evidence="1">Single-pass membrane protein</topology>
    </subcellularLocation>
</comment>
<reference evidence="7" key="3">
    <citation type="submission" date="2025-09" db="UniProtKB">
        <authorList>
            <consortium name="Ensembl"/>
        </authorList>
    </citation>
    <scope>IDENTIFICATION</scope>
    <source>
        <strain evidence="7">Glennie</strain>
    </source>
</reference>
<keyword evidence="5" id="KW-1133">Transmembrane helix</keyword>
<dbReference type="InParanoid" id="A0A6I8NM63"/>
<dbReference type="OMA" id="LHVENME"/>
<dbReference type="GO" id="GO:0007165">
    <property type="term" value="P:signal transduction"/>
    <property type="evidence" value="ECO:0000318"/>
    <property type="project" value="GO_Central"/>
</dbReference>
<evidence type="ECO:0000256" key="5">
    <source>
        <dbReference type="SAM" id="Phobius"/>
    </source>
</evidence>
<evidence type="ECO:0000256" key="3">
    <source>
        <dbReference type="ARBA" id="ARBA00023157"/>
    </source>
</evidence>
<dbReference type="PANTHER" id="PTHR46490">
    <property type="entry name" value="C-TYPE LECTIN DOMAIN FAMILY 12 MEMBER A-RELATED"/>
    <property type="match status" value="1"/>
</dbReference>
<dbReference type="Bgee" id="ENSOANG00000049419">
    <property type="expression patterns" value="Expressed in ovary"/>
</dbReference>
<dbReference type="SUPFAM" id="SSF56436">
    <property type="entry name" value="C-type lectin-like"/>
    <property type="match status" value="1"/>
</dbReference>
<name>A0A6I8NM63_ORNAN</name>
<evidence type="ECO:0000256" key="2">
    <source>
        <dbReference type="ARBA" id="ARBA00022734"/>
    </source>
</evidence>
<keyword evidence="4" id="KW-0325">Glycoprotein</keyword>
<organism evidence="7 8">
    <name type="scientific">Ornithorhynchus anatinus</name>
    <name type="common">Duckbill platypus</name>
    <dbReference type="NCBI Taxonomy" id="9258"/>
    <lineage>
        <taxon>Eukaryota</taxon>
        <taxon>Metazoa</taxon>
        <taxon>Chordata</taxon>
        <taxon>Craniata</taxon>
        <taxon>Vertebrata</taxon>
        <taxon>Euteleostomi</taxon>
        <taxon>Mammalia</taxon>
        <taxon>Monotremata</taxon>
        <taxon>Ornithorhynchidae</taxon>
        <taxon>Ornithorhynchus</taxon>
    </lineage>
</organism>
<dbReference type="Gene3D" id="3.10.100.10">
    <property type="entry name" value="Mannose-Binding Protein A, subunit A"/>
    <property type="match status" value="1"/>
</dbReference>
<dbReference type="InterPro" id="IPR016186">
    <property type="entry name" value="C-type_lectin-like/link_sf"/>
</dbReference>
<keyword evidence="8" id="KW-1185">Reference proteome</keyword>
<evidence type="ECO:0000259" key="6">
    <source>
        <dbReference type="PROSITE" id="PS50041"/>
    </source>
</evidence>
<evidence type="ECO:0000256" key="4">
    <source>
        <dbReference type="ARBA" id="ARBA00023180"/>
    </source>
</evidence>
<evidence type="ECO:0000256" key="1">
    <source>
        <dbReference type="ARBA" id="ARBA00004167"/>
    </source>
</evidence>
<reference evidence="7 8" key="1">
    <citation type="journal article" date="2008" name="Nature">
        <title>Genome analysis of the platypus reveals unique signatures of evolution.</title>
        <authorList>
            <person name="Warren W.C."/>
            <person name="Hillier L.W."/>
            <person name="Marshall Graves J.A."/>
            <person name="Birney E."/>
            <person name="Ponting C.P."/>
            <person name="Grutzner F."/>
            <person name="Belov K."/>
            <person name="Miller W."/>
            <person name="Clarke L."/>
            <person name="Chinwalla A.T."/>
            <person name="Yang S.P."/>
            <person name="Heger A."/>
            <person name="Locke D.P."/>
            <person name="Miethke P."/>
            <person name="Waters P.D."/>
            <person name="Veyrunes F."/>
            <person name="Fulton L."/>
            <person name="Fulton B."/>
            <person name="Graves T."/>
            <person name="Wallis J."/>
            <person name="Puente X.S."/>
            <person name="Lopez-Otin C."/>
            <person name="Ordonez G.R."/>
            <person name="Eichler E.E."/>
            <person name="Chen L."/>
            <person name="Cheng Z."/>
            <person name="Deakin J.E."/>
            <person name="Alsop A."/>
            <person name="Thompson K."/>
            <person name="Kirby P."/>
            <person name="Papenfuss A.T."/>
            <person name="Wakefield M.J."/>
            <person name="Olender T."/>
            <person name="Lancet D."/>
            <person name="Huttley G.A."/>
            <person name="Smit A.F."/>
            <person name="Pask A."/>
            <person name="Temple-Smith P."/>
            <person name="Batzer M.A."/>
            <person name="Walker J.A."/>
            <person name="Konkel M.K."/>
            <person name="Harris R.S."/>
            <person name="Whittington C.M."/>
            <person name="Wong E.S."/>
            <person name="Gemmell N.J."/>
            <person name="Buschiazzo E."/>
            <person name="Vargas Jentzsch I.M."/>
            <person name="Merkel A."/>
            <person name="Schmitz J."/>
            <person name="Zemann A."/>
            <person name="Churakov G."/>
            <person name="Kriegs J.O."/>
            <person name="Brosius J."/>
            <person name="Murchison E.P."/>
            <person name="Sachidanandam R."/>
            <person name="Smith C."/>
            <person name="Hannon G.J."/>
            <person name="Tsend-Ayush E."/>
            <person name="McMillan D."/>
            <person name="Attenborough R."/>
            <person name="Rens W."/>
            <person name="Ferguson-Smith M."/>
            <person name="Lefevre C.M."/>
            <person name="Sharp J.A."/>
            <person name="Nicholas K.R."/>
            <person name="Ray D.A."/>
            <person name="Kube M."/>
            <person name="Reinhardt R."/>
            <person name="Pringle T.H."/>
            <person name="Taylor J."/>
            <person name="Jones R.C."/>
            <person name="Nixon B."/>
            <person name="Dacheux J.L."/>
            <person name="Niwa H."/>
            <person name="Sekita Y."/>
            <person name="Huang X."/>
            <person name="Stark A."/>
            <person name="Kheradpour P."/>
            <person name="Kellis M."/>
            <person name="Flicek P."/>
            <person name="Chen Y."/>
            <person name="Webber C."/>
            <person name="Hardison R."/>
            <person name="Nelson J."/>
            <person name="Hallsworth-Pepin K."/>
            <person name="Delehaunty K."/>
            <person name="Markovic C."/>
            <person name="Minx P."/>
            <person name="Feng Y."/>
            <person name="Kremitzki C."/>
            <person name="Mitreva M."/>
            <person name="Glasscock J."/>
            <person name="Wylie T."/>
            <person name="Wohldmann P."/>
            <person name="Thiru P."/>
            <person name="Nhan M.N."/>
            <person name="Pohl C.S."/>
            <person name="Smith S.M."/>
            <person name="Hou S."/>
            <person name="Nefedov M."/>
            <person name="de Jong P.J."/>
            <person name="Renfree M.B."/>
            <person name="Mardis E.R."/>
            <person name="Wilson R.K."/>
        </authorList>
    </citation>
    <scope>NUCLEOTIDE SEQUENCE [LARGE SCALE GENOMIC DNA]</scope>
    <source>
        <strain evidence="7 8">Glennie</strain>
    </source>
</reference>
<evidence type="ECO:0000313" key="8">
    <source>
        <dbReference type="Proteomes" id="UP000002279"/>
    </source>
</evidence>
<dbReference type="AlphaFoldDB" id="A0A6I8NM63"/>
<protein>
    <recommendedName>
        <fullName evidence="6">C-type lectin domain-containing protein</fullName>
    </recommendedName>
</protein>
<keyword evidence="3" id="KW-1015">Disulfide bond</keyword>
<dbReference type="InterPro" id="IPR001304">
    <property type="entry name" value="C-type_lectin-like"/>
</dbReference>
<dbReference type="InterPro" id="IPR016187">
    <property type="entry name" value="CTDL_fold"/>
</dbReference>